<accession>A0A395NF58</accession>
<dbReference type="EMBL" id="PXOA01000500">
    <property type="protein sequence ID" value="RFU74768.1"/>
    <property type="molecule type" value="Genomic_DNA"/>
</dbReference>
<proteinExistence type="predicted"/>
<dbReference type="Proteomes" id="UP000266272">
    <property type="component" value="Unassembled WGS sequence"/>
</dbReference>
<evidence type="ECO:0000313" key="2">
    <source>
        <dbReference type="EMBL" id="RFU74768.1"/>
    </source>
</evidence>
<evidence type="ECO:0000313" key="3">
    <source>
        <dbReference type="Proteomes" id="UP000266272"/>
    </source>
</evidence>
<name>A0A395NF58_TRIAR</name>
<sequence length="212" mass="24471">MSAEFDARKTDYTNNSDAAAELQTLITNFVRKITFSSGLGVNKNDIINAINKRIDANNFHTHNRDDKIVEVHATFTARKDGHEVFILEVIWDADNPPAGSTQTAHYGWEIKLDRKMKYGPGHVFFKRGVELPNSRPAKLLEYEATRFQLNETISSDLGGTLECVTRYYTHNSYDNKEIDEQKKKEAQDKLNKDKEMKKRTDQKEENKKNKRT</sequence>
<reference evidence="2 3" key="1">
    <citation type="journal article" date="2018" name="PLoS Pathog.">
        <title>Evolution of structural diversity of trichothecenes, a family of toxins produced by plant pathogenic and entomopathogenic fungi.</title>
        <authorList>
            <person name="Proctor R.H."/>
            <person name="McCormick S.P."/>
            <person name="Kim H.S."/>
            <person name="Cardoza R.E."/>
            <person name="Stanley A.M."/>
            <person name="Lindo L."/>
            <person name="Kelly A."/>
            <person name="Brown D.W."/>
            <person name="Lee T."/>
            <person name="Vaughan M.M."/>
            <person name="Alexander N.J."/>
            <person name="Busman M."/>
            <person name="Gutierrez S."/>
        </authorList>
    </citation>
    <scope>NUCLEOTIDE SEQUENCE [LARGE SCALE GENOMIC DNA]</scope>
    <source>
        <strain evidence="2 3">IBT 40837</strain>
    </source>
</reference>
<organism evidence="2 3">
    <name type="scientific">Trichoderma arundinaceum</name>
    <dbReference type="NCBI Taxonomy" id="490622"/>
    <lineage>
        <taxon>Eukaryota</taxon>
        <taxon>Fungi</taxon>
        <taxon>Dikarya</taxon>
        <taxon>Ascomycota</taxon>
        <taxon>Pezizomycotina</taxon>
        <taxon>Sordariomycetes</taxon>
        <taxon>Hypocreomycetidae</taxon>
        <taxon>Hypocreales</taxon>
        <taxon>Hypocreaceae</taxon>
        <taxon>Trichoderma</taxon>
    </lineage>
</organism>
<comment type="caution">
    <text evidence="2">The sequence shown here is derived from an EMBL/GenBank/DDBJ whole genome shotgun (WGS) entry which is preliminary data.</text>
</comment>
<dbReference type="OrthoDB" id="4710382at2759"/>
<protein>
    <submittedName>
        <fullName evidence="2">Uncharacterized protein</fullName>
    </submittedName>
</protein>
<evidence type="ECO:0000256" key="1">
    <source>
        <dbReference type="SAM" id="MobiDB-lite"/>
    </source>
</evidence>
<feature type="region of interest" description="Disordered" evidence="1">
    <location>
        <begin position="174"/>
        <end position="212"/>
    </location>
</feature>
<dbReference type="AlphaFoldDB" id="A0A395NF58"/>
<gene>
    <name evidence="2" type="ORF">TARUN_7498</name>
</gene>
<keyword evidence="3" id="KW-1185">Reference proteome</keyword>